<reference evidence="10 11" key="1">
    <citation type="submission" date="2024-06" db="EMBL/GenBank/DDBJ databases">
        <title>The Natural Products Discovery Center: Release of the First 8490 Sequenced Strains for Exploring Actinobacteria Biosynthetic Diversity.</title>
        <authorList>
            <person name="Kalkreuter E."/>
            <person name="Kautsar S.A."/>
            <person name="Yang D."/>
            <person name="Bader C.D."/>
            <person name="Teijaro C.N."/>
            <person name="Fluegel L."/>
            <person name="Davis C.M."/>
            <person name="Simpson J.R."/>
            <person name="Lauterbach L."/>
            <person name="Steele A.D."/>
            <person name="Gui C."/>
            <person name="Meng S."/>
            <person name="Li G."/>
            <person name="Viehrig K."/>
            <person name="Ye F."/>
            <person name="Su P."/>
            <person name="Kiefer A.F."/>
            <person name="Nichols A."/>
            <person name="Cepeda A.J."/>
            <person name="Yan W."/>
            <person name="Fan B."/>
            <person name="Jiang Y."/>
            <person name="Adhikari A."/>
            <person name="Zheng C.-J."/>
            <person name="Schuster L."/>
            <person name="Cowan T.M."/>
            <person name="Smanski M.J."/>
            <person name="Chevrette M.G."/>
            <person name="De Carvalho L.P.S."/>
            <person name="Shen B."/>
        </authorList>
    </citation>
    <scope>NUCLEOTIDE SEQUENCE [LARGE SCALE GENOMIC DNA]</scope>
    <source>
        <strain evidence="10 11">NPDC050403</strain>
    </source>
</reference>
<dbReference type="PANTHER" id="PTHR43289:SF6">
    <property type="entry name" value="SERINE_THREONINE-PROTEIN KINASE NEKL-3"/>
    <property type="match status" value="1"/>
</dbReference>
<evidence type="ECO:0000256" key="2">
    <source>
        <dbReference type="ARBA" id="ARBA00022527"/>
    </source>
</evidence>
<dbReference type="Gene3D" id="1.10.510.10">
    <property type="entry name" value="Transferase(Phosphotransferase) domain 1"/>
    <property type="match status" value="1"/>
</dbReference>
<dbReference type="CDD" id="cd14014">
    <property type="entry name" value="STKc_PknB_like"/>
    <property type="match status" value="1"/>
</dbReference>
<evidence type="ECO:0000313" key="11">
    <source>
        <dbReference type="Proteomes" id="UP001551695"/>
    </source>
</evidence>
<dbReference type="InterPro" id="IPR000719">
    <property type="entry name" value="Prot_kinase_dom"/>
</dbReference>
<dbReference type="PROSITE" id="PS50011">
    <property type="entry name" value="PROTEIN_KINASE_DOM"/>
    <property type="match status" value="1"/>
</dbReference>
<proteinExistence type="predicted"/>
<dbReference type="Pfam" id="PF00069">
    <property type="entry name" value="Pkinase"/>
    <property type="match status" value="1"/>
</dbReference>
<name>A0ABV3FTQ3_9NOCA</name>
<feature type="binding site" evidence="7">
    <location>
        <position position="43"/>
    </location>
    <ligand>
        <name>ATP</name>
        <dbReference type="ChEBI" id="CHEBI:30616"/>
    </ligand>
</feature>
<dbReference type="Proteomes" id="UP001551695">
    <property type="component" value="Unassembled WGS sequence"/>
</dbReference>
<dbReference type="SUPFAM" id="SSF56112">
    <property type="entry name" value="Protein kinase-like (PK-like)"/>
    <property type="match status" value="1"/>
</dbReference>
<evidence type="ECO:0000259" key="9">
    <source>
        <dbReference type="PROSITE" id="PS50011"/>
    </source>
</evidence>
<keyword evidence="8" id="KW-0812">Transmembrane</keyword>
<sequence length="498" mass="51934">MGSVLVPGQVFAGYRIERLLGAGGMGEVFLARDRGLPRFVALKVLARAVGENEDVRRRFQREADTVARLSHPNIVTIYTRGEEEGLLWISMAYVDGLDLAAALSAGALTIERTVRIAGAAADALDHAHDTGVLHRDVKPANILLTGGASERVLLTDFGIAKGLGDSVVLTRTNEVYASFQYTAPERLDFGAEVDRRADVYSLGCTVYHMLTGEIPYPGTSAAHLIHGHLYRPVPKPSERNPAVPPAFDAVVARALAKNPDDRFPDCGRLAEAVAAAATGSRPTVIGGAPPRPVELSQTRPTGGYGGLARPVAEAGTVAADGAGRHTVGDAADAGIRSARRGRTVAAIVGGLVVLVAAAAAIFGLVRSADGDEPEPTRAMGTDPALVGTWQGVAEQDDQGTVSRYRMTITLRPGAVGTVGGSTTYEVQGGNCSGELTLRQSGSDGMSASFFERIVSGPCIPNGNVTVSAAGVDRLDFSYSGVTREGEAQRVTAALDRVG</sequence>
<dbReference type="SMART" id="SM00220">
    <property type="entry name" value="S_TKc"/>
    <property type="match status" value="1"/>
</dbReference>
<keyword evidence="8" id="KW-1133">Transmembrane helix</keyword>
<feature type="transmembrane region" description="Helical" evidence="8">
    <location>
        <begin position="344"/>
        <end position="365"/>
    </location>
</feature>
<keyword evidence="5 10" id="KW-0418">Kinase</keyword>
<protein>
    <recommendedName>
        <fullName evidence="1">non-specific serine/threonine protein kinase</fullName>
        <ecNumber evidence="1">2.7.11.1</ecNumber>
    </recommendedName>
</protein>
<dbReference type="InterPro" id="IPR011009">
    <property type="entry name" value="Kinase-like_dom_sf"/>
</dbReference>
<evidence type="ECO:0000313" key="10">
    <source>
        <dbReference type="EMBL" id="MEV0708665.1"/>
    </source>
</evidence>
<dbReference type="PANTHER" id="PTHR43289">
    <property type="entry name" value="MITOGEN-ACTIVATED PROTEIN KINASE KINASE KINASE 20-RELATED"/>
    <property type="match status" value="1"/>
</dbReference>
<dbReference type="GO" id="GO:0004674">
    <property type="term" value="F:protein serine/threonine kinase activity"/>
    <property type="evidence" value="ECO:0007669"/>
    <property type="project" value="UniProtKB-EC"/>
</dbReference>
<dbReference type="PROSITE" id="PS00107">
    <property type="entry name" value="PROTEIN_KINASE_ATP"/>
    <property type="match status" value="1"/>
</dbReference>
<comment type="caution">
    <text evidence="10">The sequence shown here is derived from an EMBL/GenBank/DDBJ whole genome shotgun (WGS) entry which is preliminary data.</text>
</comment>
<keyword evidence="3 10" id="KW-0808">Transferase</keyword>
<keyword evidence="2" id="KW-0723">Serine/threonine-protein kinase</keyword>
<accession>A0ABV3FTQ3</accession>
<evidence type="ECO:0000256" key="1">
    <source>
        <dbReference type="ARBA" id="ARBA00012513"/>
    </source>
</evidence>
<dbReference type="EMBL" id="JBFAKC010000005">
    <property type="protein sequence ID" value="MEV0708665.1"/>
    <property type="molecule type" value="Genomic_DNA"/>
</dbReference>
<keyword evidence="8" id="KW-0472">Membrane</keyword>
<evidence type="ECO:0000256" key="6">
    <source>
        <dbReference type="ARBA" id="ARBA00022840"/>
    </source>
</evidence>
<evidence type="ECO:0000256" key="3">
    <source>
        <dbReference type="ARBA" id="ARBA00022679"/>
    </source>
</evidence>
<evidence type="ECO:0000256" key="4">
    <source>
        <dbReference type="ARBA" id="ARBA00022741"/>
    </source>
</evidence>
<dbReference type="InterPro" id="IPR008271">
    <property type="entry name" value="Ser/Thr_kinase_AS"/>
</dbReference>
<gene>
    <name evidence="10" type="ORF">AB0I48_13960</name>
</gene>
<dbReference type="Gene3D" id="3.30.200.20">
    <property type="entry name" value="Phosphorylase Kinase, domain 1"/>
    <property type="match status" value="1"/>
</dbReference>
<feature type="domain" description="Protein kinase" evidence="9">
    <location>
        <begin position="14"/>
        <end position="284"/>
    </location>
</feature>
<evidence type="ECO:0000256" key="7">
    <source>
        <dbReference type="PROSITE-ProRule" id="PRU10141"/>
    </source>
</evidence>
<organism evidence="10 11">
    <name type="scientific">Nocardia aurea</name>
    <dbReference type="NCBI Taxonomy" id="2144174"/>
    <lineage>
        <taxon>Bacteria</taxon>
        <taxon>Bacillati</taxon>
        <taxon>Actinomycetota</taxon>
        <taxon>Actinomycetes</taxon>
        <taxon>Mycobacteriales</taxon>
        <taxon>Nocardiaceae</taxon>
        <taxon>Nocardia</taxon>
    </lineage>
</organism>
<dbReference type="InterPro" id="IPR017441">
    <property type="entry name" value="Protein_kinase_ATP_BS"/>
</dbReference>
<keyword evidence="11" id="KW-1185">Reference proteome</keyword>
<keyword evidence="6 7" id="KW-0067">ATP-binding</keyword>
<dbReference type="RefSeq" id="WP_357783578.1">
    <property type="nucleotide sequence ID" value="NZ_JBFAKC010000005.1"/>
</dbReference>
<evidence type="ECO:0000256" key="8">
    <source>
        <dbReference type="SAM" id="Phobius"/>
    </source>
</evidence>
<keyword evidence="4 7" id="KW-0547">Nucleotide-binding</keyword>
<dbReference type="PROSITE" id="PS00108">
    <property type="entry name" value="PROTEIN_KINASE_ST"/>
    <property type="match status" value="1"/>
</dbReference>
<evidence type="ECO:0000256" key="5">
    <source>
        <dbReference type="ARBA" id="ARBA00022777"/>
    </source>
</evidence>
<dbReference type="EC" id="2.7.11.1" evidence="1"/>